<name>A0A166CQ11_DAUCS</name>
<reference evidence="2" key="2">
    <citation type="submission" date="2022-03" db="EMBL/GenBank/DDBJ databases">
        <title>Draft title - Genomic analysis of global carrot germplasm unveils the trajectory of domestication and the origin of high carotenoid orange carrot.</title>
        <authorList>
            <person name="Iorizzo M."/>
            <person name="Ellison S."/>
            <person name="Senalik D."/>
            <person name="Macko-Podgorni A."/>
            <person name="Grzebelus D."/>
            <person name="Bostan H."/>
            <person name="Rolling W."/>
            <person name="Curaba J."/>
            <person name="Simon P."/>
        </authorList>
    </citation>
    <scope>NUCLEOTIDE SEQUENCE</scope>
    <source>
        <tissue evidence="2">Leaf</tissue>
    </source>
</reference>
<proteinExistence type="predicted"/>
<evidence type="ECO:0000313" key="2">
    <source>
        <dbReference type="EMBL" id="WOG86341.1"/>
    </source>
</evidence>
<protein>
    <submittedName>
        <fullName evidence="1">Uncharacterized protein</fullName>
    </submittedName>
</protein>
<evidence type="ECO:0000313" key="1">
    <source>
        <dbReference type="EMBL" id="KZN04180.1"/>
    </source>
</evidence>
<accession>A0A166CQ11</accession>
<dbReference type="Gramene" id="KZN04180">
    <property type="protein sequence ID" value="KZN04180"/>
    <property type="gene ID" value="DCAR_005017"/>
</dbReference>
<dbReference type="EMBL" id="LNRQ01000002">
    <property type="protein sequence ID" value="KZN04180.1"/>
    <property type="molecule type" value="Genomic_DNA"/>
</dbReference>
<dbReference type="AlphaFoldDB" id="A0A166CQ11"/>
<reference evidence="1" key="1">
    <citation type="journal article" date="2016" name="Nat. Genet.">
        <title>A high-quality carrot genome assembly provides new insights into carotenoid accumulation and asterid genome evolution.</title>
        <authorList>
            <person name="Iorizzo M."/>
            <person name="Ellison S."/>
            <person name="Senalik D."/>
            <person name="Zeng P."/>
            <person name="Satapoomin P."/>
            <person name="Huang J."/>
            <person name="Bowman M."/>
            <person name="Iovene M."/>
            <person name="Sanseverino W."/>
            <person name="Cavagnaro P."/>
            <person name="Yildiz M."/>
            <person name="Macko-Podgorni A."/>
            <person name="Moranska E."/>
            <person name="Grzebelus E."/>
            <person name="Grzebelus D."/>
            <person name="Ashrafi H."/>
            <person name="Zheng Z."/>
            <person name="Cheng S."/>
            <person name="Spooner D."/>
            <person name="Van Deynze A."/>
            <person name="Simon P."/>
        </authorList>
    </citation>
    <scope>NUCLEOTIDE SEQUENCE [LARGE SCALE GENOMIC DNA]</scope>
    <source>
        <tissue evidence="1">Leaf</tissue>
    </source>
</reference>
<organism evidence="1">
    <name type="scientific">Daucus carota subsp. sativus</name>
    <name type="common">Carrot</name>
    <dbReference type="NCBI Taxonomy" id="79200"/>
    <lineage>
        <taxon>Eukaryota</taxon>
        <taxon>Viridiplantae</taxon>
        <taxon>Streptophyta</taxon>
        <taxon>Embryophyta</taxon>
        <taxon>Tracheophyta</taxon>
        <taxon>Spermatophyta</taxon>
        <taxon>Magnoliopsida</taxon>
        <taxon>eudicotyledons</taxon>
        <taxon>Gunneridae</taxon>
        <taxon>Pentapetalae</taxon>
        <taxon>asterids</taxon>
        <taxon>campanulids</taxon>
        <taxon>Apiales</taxon>
        <taxon>Apiaceae</taxon>
        <taxon>Apioideae</taxon>
        <taxon>Scandiceae</taxon>
        <taxon>Daucinae</taxon>
        <taxon>Daucus</taxon>
        <taxon>Daucus sect. Daucus</taxon>
    </lineage>
</organism>
<evidence type="ECO:0000313" key="3">
    <source>
        <dbReference type="Proteomes" id="UP000077755"/>
    </source>
</evidence>
<dbReference type="EMBL" id="CP093344">
    <property type="protein sequence ID" value="WOG86341.1"/>
    <property type="molecule type" value="Genomic_DNA"/>
</dbReference>
<gene>
    <name evidence="1" type="ORF">DCAR_005017</name>
    <name evidence="2" type="ORF">DCAR_0205544</name>
</gene>
<sequence>MGRVIITPDVVIMPLMGLGEVIDGDPPCNFLKRNEWIVFKDAMVVGLVPVKGVNAGMFSPLLNTAAVSPTWSITPPVPLPASKGKDKHYPNYAFFEDGSLSDKACAILDSGALSISVLPYFS</sequence>
<keyword evidence="3" id="KW-1185">Reference proteome</keyword>
<dbReference type="Proteomes" id="UP000077755">
    <property type="component" value="Chromosome 2"/>
</dbReference>